<feature type="non-terminal residue" evidence="4">
    <location>
        <position position="130"/>
    </location>
</feature>
<dbReference type="GO" id="GO:0020037">
    <property type="term" value="F:heme binding"/>
    <property type="evidence" value="ECO:0007669"/>
    <property type="project" value="InterPro"/>
</dbReference>
<evidence type="ECO:0000256" key="2">
    <source>
        <dbReference type="RuleBase" id="RU004241"/>
    </source>
</evidence>
<dbReference type="EMBL" id="AJ971948">
    <property type="protein sequence ID" value="CAI98981.1"/>
    <property type="molecule type" value="mRNA"/>
</dbReference>
<keyword evidence="4" id="KW-0575">Peroxidase</keyword>
<reference evidence="4" key="1">
    <citation type="submission" date="2005-05" db="EMBL/GenBank/DDBJ databases">
        <title>Changes of antioxidant enzymes during development and in environmental stress conditions in Pinus pinea.</title>
        <authorList>
            <person name="Bagnoli F."/>
            <person name="Bardazzi I."/>
            <person name="Camussi A."/>
            <person name="Racchi M.L."/>
        </authorList>
    </citation>
    <scope>NUCLEOTIDE SEQUENCE</scope>
    <source>
        <tissue evidence="4">Needle</tissue>
    </source>
</reference>
<accession>Q3LBG7</accession>
<dbReference type="Gene3D" id="1.10.520.10">
    <property type="match status" value="1"/>
</dbReference>
<dbReference type="SUPFAM" id="SSF48113">
    <property type="entry name" value="Heme-dependent peroxidases"/>
    <property type="match status" value="1"/>
</dbReference>
<dbReference type="GO" id="GO:0000302">
    <property type="term" value="P:response to reactive oxygen species"/>
    <property type="evidence" value="ECO:0007669"/>
    <property type="project" value="TreeGrafter"/>
</dbReference>
<organism evidence="4">
    <name type="scientific">Pinus pinea</name>
    <name type="common">Italian stone pine</name>
    <dbReference type="NCBI Taxonomy" id="3346"/>
    <lineage>
        <taxon>Eukaryota</taxon>
        <taxon>Viridiplantae</taxon>
        <taxon>Streptophyta</taxon>
        <taxon>Embryophyta</taxon>
        <taxon>Tracheophyta</taxon>
        <taxon>Spermatophyta</taxon>
        <taxon>Pinopsida</taxon>
        <taxon>Pinidae</taxon>
        <taxon>Conifers I</taxon>
        <taxon>Pinales</taxon>
        <taxon>Pinaceae</taxon>
        <taxon>Pinus</taxon>
        <taxon>Pinus subgen. Pinus</taxon>
    </lineage>
</organism>
<name>Q3LBG7_PINPI</name>
<dbReference type="PRINTS" id="PR00459">
    <property type="entry name" value="ASPEROXIDASE"/>
</dbReference>
<dbReference type="AlphaFoldDB" id="Q3LBG7"/>
<evidence type="ECO:0000259" key="3">
    <source>
        <dbReference type="Pfam" id="PF00141"/>
    </source>
</evidence>
<dbReference type="InterPro" id="IPR010255">
    <property type="entry name" value="Haem_peroxidase_sf"/>
</dbReference>
<sequence>PLQLKWQTCGGAMGACTFEIELNHKANAGLVNALKLLQPIKDKYPNITYADLFQLASATAIEDAGGPEIPMQIWATGCTLNLKIVHQKESSQHAGPPSQLLICVISSYQNWRLDRYYGHCRIYQGRHTFR</sequence>
<dbReference type="GO" id="GO:0034599">
    <property type="term" value="P:cellular response to oxidative stress"/>
    <property type="evidence" value="ECO:0007669"/>
    <property type="project" value="InterPro"/>
</dbReference>
<keyword evidence="1 4" id="KW-0560">Oxidoreductase</keyword>
<feature type="non-terminal residue" evidence="4">
    <location>
        <position position="1"/>
    </location>
</feature>
<dbReference type="PeroxiBase" id="3931">
    <property type="entry name" value="PpiAPx01"/>
</dbReference>
<evidence type="ECO:0000313" key="4">
    <source>
        <dbReference type="EMBL" id="CAI98981.1"/>
    </source>
</evidence>
<dbReference type="InterPro" id="IPR002207">
    <property type="entry name" value="Peroxidase_I"/>
</dbReference>
<dbReference type="PANTHER" id="PTHR31356:SF66">
    <property type="entry name" value="CATALASE-PEROXIDASE"/>
    <property type="match status" value="1"/>
</dbReference>
<comment type="similarity">
    <text evidence="2">Belongs to the peroxidase family.</text>
</comment>
<protein>
    <submittedName>
        <fullName evidence="4">Ascorbate peroxidase</fullName>
        <ecNumber evidence="4">1.11.1.11</ecNumber>
    </submittedName>
</protein>
<gene>
    <name evidence="4" type="primary">apxchl</name>
</gene>
<feature type="domain" description="Plant heme peroxidase family profile" evidence="3">
    <location>
        <begin position="4"/>
        <end position="72"/>
    </location>
</feature>
<proteinExistence type="evidence at transcript level"/>
<dbReference type="GO" id="GO:0016688">
    <property type="term" value="F:L-ascorbate peroxidase activity"/>
    <property type="evidence" value="ECO:0007669"/>
    <property type="project" value="UniProtKB-EC"/>
</dbReference>
<dbReference type="InterPro" id="IPR044831">
    <property type="entry name" value="Ccp1-like"/>
</dbReference>
<dbReference type="PANTHER" id="PTHR31356">
    <property type="entry name" value="THYLAKOID LUMENAL 29 KDA PROTEIN, CHLOROPLASTIC-RELATED"/>
    <property type="match status" value="1"/>
</dbReference>
<dbReference type="Pfam" id="PF00141">
    <property type="entry name" value="peroxidase"/>
    <property type="match status" value="1"/>
</dbReference>
<dbReference type="EC" id="1.11.1.11" evidence="4"/>
<evidence type="ECO:0000256" key="1">
    <source>
        <dbReference type="ARBA" id="ARBA00023002"/>
    </source>
</evidence>
<dbReference type="GO" id="GO:0042744">
    <property type="term" value="P:hydrogen peroxide catabolic process"/>
    <property type="evidence" value="ECO:0007669"/>
    <property type="project" value="TreeGrafter"/>
</dbReference>
<dbReference type="InterPro" id="IPR002016">
    <property type="entry name" value="Haem_peroxidase"/>
</dbReference>